<accession>A0A409WVY0</accession>
<feature type="compositionally biased region" description="Polar residues" evidence="1">
    <location>
        <begin position="156"/>
        <end position="169"/>
    </location>
</feature>
<reference evidence="2 3" key="1">
    <citation type="journal article" date="2018" name="Evol. Lett.">
        <title>Horizontal gene cluster transfer increased hallucinogenic mushroom diversity.</title>
        <authorList>
            <person name="Reynolds H.T."/>
            <person name="Vijayakumar V."/>
            <person name="Gluck-Thaler E."/>
            <person name="Korotkin H.B."/>
            <person name="Matheny P.B."/>
            <person name="Slot J.C."/>
        </authorList>
    </citation>
    <scope>NUCLEOTIDE SEQUENCE [LARGE SCALE GENOMIC DNA]</scope>
    <source>
        <strain evidence="2 3">2629</strain>
    </source>
</reference>
<comment type="caution">
    <text evidence="2">The sequence shown here is derived from an EMBL/GenBank/DDBJ whole genome shotgun (WGS) entry which is preliminary data.</text>
</comment>
<dbReference type="EMBL" id="NHTK01005138">
    <property type="protein sequence ID" value="PPQ82616.1"/>
    <property type="molecule type" value="Genomic_DNA"/>
</dbReference>
<name>A0A409WVY0_9AGAR</name>
<sequence length="744" mass="85167">MSAWTPIYIPLAAYCPLIEGIFLQAFEETQAIHPNLWRRSALAECKASFNLKIEALKASHPEQWEQELTSWITKSVAMDASLLPQSERLMISFDVSVLRKNDPEGAEHAATHYFSSGVQQRMVVNNIDGNGYNLHQHNILVDSTVDDLVEEIPNTLHISTKNPSESTASPPRKRIKEETPTPRYILALPPLTARGAHQWSKFVENNPLQWLQWCRAWCTTLSNAYSDCNNMELSNEQSEQYYREVVLCLRELRAIGQSVYQNSSWKSATIESDLAKALINWSNPLGIVVWKADFAVKLCRFHRIYDSFLYILQTWSGIQVEATKEKLQMPQKLSFEIIPVSNQQKNQYGNRLLEILKNNPDLIPVSSNPSSVFFLLSEANFREAVHSWLGGALAEKKLENAFLVDKDIHLTYSQLCKTLHEKAKKSDGFSSIKNLLIQTIFQRTTSILKLKKSLSTKFTISKIKVERGRFSKSCTNCVGLSRDKKCLQEIFVDVKEAAENVLQCGVSFHPRDKVNINLLAKDRDAHPLYHPTEDLNLKEIKADEDVIQRCGYQLYAIYDVADHDKRQMLDFYVYGAFSEDTLKRFMEHNDRIRKLKMKPLHRGSQFAEYSQGEMFAHGARSPMGGRAGDSYVFYDGMEGKTKEGLESLFDLAEDSMTLMEVTRVLNFDIFKDIKEAAQDCDRLGLQGVTAYHCYNYASPIHRDCDTSTGLCAQFQLAAEEHMREFSFIYMDYGIYFVPRRGSLW</sequence>
<dbReference type="AlphaFoldDB" id="A0A409WVY0"/>
<evidence type="ECO:0000313" key="3">
    <source>
        <dbReference type="Proteomes" id="UP000284842"/>
    </source>
</evidence>
<feature type="region of interest" description="Disordered" evidence="1">
    <location>
        <begin position="155"/>
        <end position="179"/>
    </location>
</feature>
<dbReference type="Proteomes" id="UP000284842">
    <property type="component" value="Unassembled WGS sequence"/>
</dbReference>
<dbReference type="InParanoid" id="A0A409WVY0"/>
<evidence type="ECO:0000256" key="1">
    <source>
        <dbReference type="SAM" id="MobiDB-lite"/>
    </source>
</evidence>
<organism evidence="2 3">
    <name type="scientific">Panaeolus cyanescens</name>
    <dbReference type="NCBI Taxonomy" id="181874"/>
    <lineage>
        <taxon>Eukaryota</taxon>
        <taxon>Fungi</taxon>
        <taxon>Dikarya</taxon>
        <taxon>Basidiomycota</taxon>
        <taxon>Agaricomycotina</taxon>
        <taxon>Agaricomycetes</taxon>
        <taxon>Agaricomycetidae</taxon>
        <taxon>Agaricales</taxon>
        <taxon>Agaricineae</taxon>
        <taxon>Galeropsidaceae</taxon>
        <taxon>Panaeolus</taxon>
    </lineage>
</organism>
<gene>
    <name evidence="2" type="ORF">CVT24_005418</name>
</gene>
<keyword evidence="3" id="KW-1185">Reference proteome</keyword>
<dbReference type="OrthoDB" id="3053907at2759"/>
<evidence type="ECO:0000313" key="2">
    <source>
        <dbReference type="EMBL" id="PPQ82616.1"/>
    </source>
</evidence>
<proteinExistence type="predicted"/>
<protein>
    <submittedName>
        <fullName evidence="2">Uncharacterized protein</fullName>
    </submittedName>
</protein>